<protein>
    <submittedName>
        <fullName evidence="1">Uncharacterized protein</fullName>
    </submittedName>
</protein>
<dbReference type="Proteomes" id="UP001313282">
    <property type="component" value="Unassembled WGS sequence"/>
</dbReference>
<reference evidence="1 2" key="1">
    <citation type="submission" date="2019-10" db="EMBL/GenBank/DDBJ databases">
        <authorList>
            <person name="Palmer J.M."/>
        </authorList>
    </citation>
    <scope>NUCLEOTIDE SEQUENCE [LARGE SCALE GENOMIC DNA]</scope>
    <source>
        <strain evidence="1 2">TWF718</strain>
    </source>
</reference>
<name>A0AAN8RCP8_9PEZI</name>
<gene>
    <name evidence="1" type="ORF">TWF718_007896</name>
</gene>
<proteinExistence type="predicted"/>
<dbReference type="AlphaFoldDB" id="A0AAN8RCP8"/>
<organism evidence="1 2">
    <name type="scientific">Orbilia javanica</name>
    <dbReference type="NCBI Taxonomy" id="47235"/>
    <lineage>
        <taxon>Eukaryota</taxon>
        <taxon>Fungi</taxon>
        <taxon>Dikarya</taxon>
        <taxon>Ascomycota</taxon>
        <taxon>Pezizomycotina</taxon>
        <taxon>Orbiliomycetes</taxon>
        <taxon>Orbiliales</taxon>
        <taxon>Orbiliaceae</taxon>
        <taxon>Orbilia</taxon>
    </lineage>
</organism>
<accession>A0AAN8RCP8</accession>
<evidence type="ECO:0000313" key="2">
    <source>
        <dbReference type="Proteomes" id="UP001313282"/>
    </source>
</evidence>
<sequence>MFIAFDIGFKIDLVALAAYAVRFGVTFEISRQKTEETASTRYAEYNLPTNPPHCLQGRMFSPAGSISSRSSLRGFRPNFSNGSVYSSRHSQISQRSTSTNDIRFRHYQDHLKLEAETGMLHGMELFEELEAMDIHEDIHPAA</sequence>
<dbReference type="EMBL" id="JAVHNR010000005">
    <property type="protein sequence ID" value="KAK6342493.1"/>
    <property type="molecule type" value="Genomic_DNA"/>
</dbReference>
<keyword evidence="2" id="KW-1185">Reference proteome</keyword>
<comment type="caution">
    <text evidence="1">The sequence shown here is derived from an EMBL/GenBank/DDBJ whole genome shotgun (WGS) entry which is preliminary data.</text>
</comment>
<evidence type="ECO:0000313" key="1">
    <source>
        <dbReference type="EMBL" id="KAK6342493.1"/>
    </source>
</evidence>